<dbReference type="Pfam" id="PF10974">
    <property type="entry name" value="DUF2804"/>
    <property type="match status" value="1"/>
</dbReference>
<reference evidence="1" key="1">
    <citation type="submission" date="2019-11" db="EMBL/GenBank/DDBJ databases">
        <authorList>
            <person name="Feng L."/>
        </authorList>
    </citation>
    <scope>NUCLEOTIDE SEQUENCE</scope>
    <source>
        <strain evidence="1">CTertiumLFYP3</strain>
    </source>
</reference>
<proteinExistence type="predicted"/>
<protein>
    <recommendedName>
        <fullName evidence="2">DUF2804 domain-containing protein</fullName>
    </recommendedName>
</protein>
<dbReference type="InterPro" id="IPR021243">
    <property type="entry name" value="DUF2804"/>
</dbReference>
<name>A0A6N3FMU0_9CLOT</name>
<organism evidence="1">
    <name type="scientific">Clostridium tertium</name>
    <dbReference type="NCBI Taxonomy" id="1559"/>
    <lineage>
        <taxon>Bacteria</taxon>
        <taxon>Bacillati</taxon>
        <taxon>Bacillota</taxon>
        <taxon>Clostridia</taxon>
        <taxon>Eubacteriales</taxon>
        <taxon>Clostridiaceae</taxon>
        <taxon>Clostridium</taxon>
    </lineage>
</organism>
<gene>
    <name evidence="1" type="ORF">CTLFYP3_02756</name>
</gene>
<accession>A0A6N3FMU0</accession>
<dbReference type="AlphaFoldDB" id="A0A6N3FMU0"/>
<sequence length="343" mass="39961">MQREIISNTKLLNEQGNLKQKGYARHLILDYDRKDIKASFLRIKEWDYYLIYNEEYGIALTLADNSYMSLESVSILDFKNAREKTVSPIQGFSLGKINMPSSSKEGDVVYTSEKIDLSYKHKNNKRILECRMDNFHDKKTFYCYLELGEEPQDSMVIATPFKKEKHFYYNQKIVGFKVSGYFQLGDFKYEFNKNNTRGILDWGRGVWTYKNVWYWGAGCGIVDNHEVGFNIGYGFGDTSSASENVIFYDGILHKLEDVTFNIPTDEKGNYLYIKPWTFTSSDKRFEMEFEPILNRASCTDVKLICSDQNQVFGKFNGTMILDNGKKIVLKDFLAFAERVSNKW</sequence>
<dbReference type="PANTHER" id="PTHR35868:SF3">
    <property type="entry name" value="DUF2804 DOMAIN-CONTAINING PROTEIN"/>
    <property type="match status" value="1"/>
</dbReference>
<dbReference type="RefSeq" id="WP_156627205.1">
    <property type="nucleotide sequence ID" value="NZ_CACRTO010000041.1"/>
</dbReference>
<evidence type="ECO:0000313" key="1">
    <source>
        <dbReference type="EMBL" id="VYU53371.1"/>
    </source>
</evidence>
<dbReference type="PANTHER" id="PTHR35868">
    <property type="entry name" value="DUF2804 DOMAIN-CONTAINING PROTEIN-RELATED"/>
    <property type="match status" value="1"/>
</dbReference>
<dbReference type="EMBL" id="CACRTO010000041">
    <property type="protein sequence ID" value="VYU53371.1"/>
    <property type="molecule type" value="Genomic_DNA"/>
</dbReference>
<evidence type="ECO:0008006" key="2">
    <source>
        <dbReference type="Google" id="ProtNLM"/>
    </source>
</evidence>